<dbReference type="Gene3D" id="2.80.10.50">
    <property type="match status" value="2"/>
</dbReference>
<dbReference type="Pfam" id="PF14200">
    <property type="entry name" value="RicinB_lectin_2"/>
    <property type="match status" value="2"/>
</dbReference>
<protein>
    <recommendedName>
        <fullName evidence="2">Ricin B lectin domain-containing protein</fullName>
    </recommendedName>
</protein>
<dbReference type="CDD" id="cd23455">
    <property type="entry name" value="beta-trefoil_Ricin_RSA"/>
    <property type="match status" value="1"/>
</dbReference>
<accession>A0A5N5QCQ4</accession>
<feature type="domain" description="Ricin B lectin" evidence="2">
    <location>
        <begin position="222"/>
        <end position="307"/>
    </location>
</feature>
<evidence type="ECO:0000259" key="2">
    <source>
        <dbReference type="Pfam" id="PF14200"/>
    </source>
</evidence>
<keyword evidence="4" id="KW-1185">Reference proteome</keyword>
<evidence type="ECO:0000313" key="4">
    <source>
        <dbReference type="Proteomes" id="UP000383932"/>
    </source>
</evidence>
<evidence type="ECO:0000313" key="3">
    <source>
        <dbReference type="EMBL" id="KAB5589228.1"/>
    </source>
</evidence>
<reference evidence="3 4" key="1">
    <citation type="journal article" date="2019" name="Fungal Biol. Biotechnol.">
        <title>Draft genome sequence of fastidious pathogen Ceratobasidium theobromae, which causes vascular-streak dieback in Theobroma cacao.</title>
        <authorList>
            <person name="Ali S.S."/>
            <person name="Asman A."/>
            <person name="Shao J."/>
            <person name="Firmansyah A.P."/>
            <person name="Susilo A.W."/>
            <person name="Rosmana A."/>
            <person name="McMahon P."/>
            <person name="Junaid M."/>
            <person name="Guest D."/>
            <person name="Kheng T.Y."/>
            <person name="Meinhardt L.W."/>
            <person name="Bailey B.A."/>
        </authorList>
    </citation>
    <scope>NUCLEOTIDE SEQUENCE [LARGE SCALE GENOMIC DNA]</scope>
    <source>
        <strain evidence="3 4">CT2</strain>
    </source>
</reference>
<dbReference type="OrthoDB" id="2131701at2759"/>
<feature type="compositionally biased region" description="Pro residues" evidence="1">
    <location>
        <begin position="144"/>
        <end position="177"/>
    </location>
</feature>
<proteinExistence type="predicted"/>
<sequence length="324" mass="36639">MTLSPGTYRIKNAKSYTVLDLSRKEGNQIHGWQEHNQGNQHWFVQRSGNGFVFKNVESGQYAYVERGGNGVRLHGSNNSTTWRVQQENDEWFIFLDGTNYVVDLDMGHKENGTTIHLWDKTGAKQQRWYFEKINDNSGGQAYQQPPPQQQYNPPPQQQYNPPPQQPHYPPPQQPQQPPQQQGPVAAGIYFIKNVKTGTVFDLSRGEANEGADIFGYDHNGGNNQKWQVETTGHGQNVKIRNLQAGTYASFPGQSFAQGVLVKASSQAQEYIITAADRGFYVSPAQQPGYVLDLARGSKENGTKICVWQNNQQDNQKWYFERAQG</sequence>
<dbReference type="AlphaFoldDB" id="A0A5N5QCQ4"/>
<dbReference type="SUPFAM" id="SSF50370">
    <property type="entry name" value="Ricin B-like lectins"/>
    <property type="match status" value="2"/>
</dbReference>
<dbReference type="InterPro" id="IPR035992">
    <property type="entry name" value="Ricin_B-like_lectins"/>
</dbReference>
<organism evidence="3 4">
    <name type="scientific">Ceratobasidium theobromae</name>
    <dbReference type="NCBI Taxonomy" id="1582974"/>
    <lineage>
        <taxon>Eukaryota</taxon>
        <taxon>Fungi</taxon>
        <taxon>Dikarya</taxon>
        <taxon>Basidiomycota</taxon>
        <taxon>Agaricomycotina</taxon>
        <taxon>Agaricomycetes</taxon>
        <taxon>Cantharellales</taxon>
        <taxon>Ceratobasidiaceae</taxon>
        <taxon>Ceratobasidium</taxon>
    </lineage>
</organism>
<dbReference type="EMBL" id="SSOP01000300">
    <property type="protein sequence ID" value="KAB5589228.1"/>
    <property type="molecule type" value="Genomic_DNA"/>
</dbReference>
<feature type="region of interest" description="Disordered" evidence="1">
    <location>
        <begin position="136"/>
        <end position="183"/>
    </location>
</feature>
<dbReference type="CDD" id="cd23422">
    <property type="entry name" value="beta-trefoil_Ricin_MPL_CNL"/>
    <property type="match status" value="1"/>
</dbReference>
<evidence type="ECO:0000256" key="1">
    <source>
        <dbReference type="SAM" id="MobiDB-lite"/>
    </source>
</evidence>
<feature type="domain" description="Ricin B lectin" evidence="2">
    <location>
        <begin position="39"/>
        <end position="118"/>
    </location>
</feature>
<dbReference type="PROSITE" id="PS50231">
    <property type="entry name" value="RICIN_B_LECTIN"/>
    <property type="match status" value="2"/>
</dbReference>
<dbReference type="InterPro" id="IPR000772">
    <property type="entry name" value="Ricin_B_lectin"/>
</dbReference>
<gene>
    <name evidence="3" type="ORF">CTheo_7338</name>
</gene>
<name>A0A5N5QCQ4_9AGAM</name>
<comment type="caution">
    <text evidence="3">The sequence shown here is derived from an EMBL/GenBank/DDBJ whole genome shotgun (WGS) entry which is preliminary data.</text>
</comment>
<dbReference type="Proteomes" id="UP000383932">
    <property type="component" value="Unassembled WGS sequence"/>
</dbReference>